<accession>D4E7K3</accession>
<evidence type="ECO:0000313" key="4">
    <source>
        <dbReference type="Proteomes" id="UP000005723"/>
    </source>
</evidence>
<protein>
    <submittedName>
        <fullName evidence="3">Malate/L-lactate dehydrogenase</fullName>
        <ecNumber evidence="3">1.1.1.27</ecNumber>
    </submittedName>
</protein>
<dbReference type="InterPro" id="IPR043144">
    <property type="entry name" value="Mal/L-sulf/L-lact_DH-like_ah"/>
</dbReference>
<dbReference type="STRING" id="667129.HMPREF0758_4153"/>
<dbReference type="SUPFAM" id="SSF89733">
    <property type="entry name" value="L-sulfolactate dehydrogenase-like"/>
    <property type="match status" value="1"/>
</dbReference>
<dbReference type="AlphaFoldDB" id="D4E7K3"/>
<sequence length="376" mass="40075">MVTIFRRKDLAMSTEYRINSERLGQFVQAIWRHAGSSAREAELVAEHLVQANLAGHDSHGVGMIPSYMASLGQGQLQLNAHARPVKDAGAVLTLDGGKGFGQVVASEAMEQGIERARQLGLAAVALHNAHHVGRIGHWAEQCAAAGFISIHFVNVVGDPMVAPFGGSDRRFGTNPFCVIFPRPGKTPLLLDFATSGIAFGKTRVAYNKGLTVAPGYLIDNQGRPTSEPKVMHEAPFGSLLAFGAHKGYALATMCEILGGALSGGRTTHDETLKAAGNDAITNCMTTLILNPDAFAAPQMQAEAQAFIDWVKASPESSDVPIQVPGEWEQANRAARLADGIPIDGNTWQQICAAAHQAGMPSDELEHYRGMASEEPH</sequence>
<organism evidence="3 4">
    <name type="scientific">Serratia odorifera DSM 4582</name>
    <dbReference type="NCBI Taxonomy" id="667129"/>
    <lineage>
        <taxon>Bacteria</taxon>
        <taxon>Pseudomonadati</taxon>
        <taxon>Pseudomonadota</taxon>
        <taxon>Gammaproteobacteria</taxon>
        <taxon>Enterobacterales</taxon>
        <taxon>Yersiniaceae</taxon>
        <taxon>Serratia</taxon>
    </lineage>
</organism>
<dbReference type="PANTHER" id="PTHR11091:SF0">
    <property type="entry name" value="MALATE DEHYDROGENASE"/>
    <property type="match status" value="1"/>
</dbReference>
<comment type="caution">
    <text evidence="3">The sequence shown here is derived from an EMBL/GenBank/DDBJ whole genome shotgun (WGS) entry which is preliminary data.</text>
</comment>
<dbReference type="InterPro" id="IPR036111">
    <property type="entry name" value="Mal/L-sulfo/L-lacto_DH-like_sf"/>
</dbReference>
<keyword evidence="4" id="KW-1185">Reference proteome</keyword>
<dbReference type="PANTHER" id="PTHR11091">
    <property type="entry name" value="OXIDOREDUCTASE-RELATED"/>
    <property type="match status" value="1"/>
</dbReference>
<gene>
    <name evidence="3" type="primary">ldh</name>
    <name evidence="3" type="ORF">HMPREF0758_4153</name>
</gene>
<dbReference type="InterPro" id="IPR003767">
    <property type="entry name" value="Malate/L-lactate_DH-like"/>
</dbReference>
<dbReference type="Gene3D" id="3.30.1370.60">
    <property type="entry name" value="Hypothetical oxidoreductase yiak, domain 2"/>
    <property type="match status" value="1"/>
</dbReference>
<evidence type="ECO:0000256" key="2">
    <source>
        <dbReference type="ARBA" id="ARBA00023002"/>
    </source>
</evidence>
<dbReference type="InterPro" id="IPR043143">
    <property type="entry name" value="Mal/L-sulf/L-lact_DH-like_NADP"/>
</dbReference>
<dbReference type="Gene3D" id="1.10.1530.10">
    <property type="match status" value="2"/>
</dbReference>
<dbReference type="GO" id="GO:0004459">
    <property type="term" value="F:L-lactate dehydrogenase (NAD+) activity"/>
    <property type="evidence" value="ECO:0007669"/>
    <property type="project" value="UniProtKB-EC"/>
</dbReference>
<dbReference type="NCBIfam" id="NF007504">
    <property type="entry name" value="PRK10098.1"/>
    <property type="match status" value="1"/>
</dbReference>
<comment type="similarity">
    <text evidence="1">Belongs to the LDH2/MDH2 oxidoreductase family.</text>
</comment>
<evidence type="ECO:0000313" key="3">
    <source>
        <dbReference type="EMBL" id="EFE94058.1"/>
    </source>
</evidence>
<dbReference type="Proteomes" id="UP000005723">
    <property type="component" value="Unassembled WGS sequence"/>
</dbReference>
<keyword evidence="2 3" id="KW-0560">Oxidoreductase</keyword>
<name>D4E7K3_SEROD</name>
<dbReference type="Pfam" id="PF02615">
    <property type="entry name" value="Ldh_2"/>
    <property type="match status" value="1"/>
</dbReference>
<dbReference type="EC" id="1.1.1.27" evidence="3"/>
<dbReference type="Gene3D" id="1.20.5.460">
    <property type="entry name" value="Single helix bin"/>
    <property type="match status" value="1"/>
</dbReference>
<proteinExistence type="inferred from homology"/>
<reference evidence="3 4" key="1">
    <citation type="submission" date="2010-01" db="EMBL/GenBank/DDBJ databases">
        <authorList>
            <person name="Muzny D."/>
            <person name="Qin X."/>
            <person name="Deng J."/>
            <person name="Jiang H."/>
            <person name="Liu Y."/>
            <person name="Qu J."/>
            <person name="Song X.-Z."/>
            <person name="Zhang L."/>
            <person name="Thornton R."/>
            <person name="Coyle M."/>
            <person name="Francisco L."/>
            <person name="Jackson L."/>
            <person name="Javaid M."/>
            <person name="Korchina V."/>
            <person name="Kovar C."/>
            <person name="Mata R."/>
            <person name="Mathew T."/>
            <person name="Ngo R."/>
            <person name="Nguyen L."/>
            <person name="Nguyen N."/>
            <person name="Okwuonu G."/>
            <person name="Ongeri F."/>
            <person name="Pham C."/>
            <person name="Simmons D."/>
            <person name="Wilczek-Boney K."/>
            <person name="Hale W."/>
            <person name="Jakkamsetti A."/>
            <person name="Pham P."/>
            <person name="Ruth R."/>
            <person name="San Lucas F."/>
            <person name="Warren J."/>
            <person name="Zhang J."/>
            <person name="Zhao Z."/>
            <person name="Zhou C."/>
            <person name="Zhu D."/>
            <person name="Lee S."/>
            <person name="Bess C."/>
            <person name="Blankenburg K."/>
            <person name="Forbes L."/>
            <person name="Fu Q."/>
            <person name="Gubbala S."/>
            <person name="Hirani K."/>
            <person name="Jayaseelan J.C."/>
            <person name="Lara F."/>
            <person name="Munidasa M."/>
            <person name="Palculict T."/>
            <person name="Patil S."/>
            <person name="Pu L.-L."/>
            <person name="Saada N."/>
            <person name="Tang L."/>
            <person name="Weissenberger G."/>
            <person name="Zhu Y."/>
            <person name="Hemphill L."/>
            <person name="Shang Y."/>
            <person name="Youmans B."/>
            <person name="Ayvaz T."/>
            <person name="Ross M."/>
            <person name="Santibanez J."/>
            <person name="Aqrawi P."/>
            <person name="Gross S."/>
            <person name="Joshi V."/>
            <person name="Fowler G."/>
            <person name="Nazareth L."/>
            <person name="Reid J."/>
            <person name="Worley K."/>
            <person name="Petrosino J."/>
            <person name="Highlander S."/>
            <person name="Gibbs R."/>
        </authorList>
    </citation>
    <scope>NUCLEOTIDE SEQUENCE [LARGE SCALE GENOMIC DNA]</scope>
    <source>
        <strain evidence="3 4">DSM 4582</strain>
    </source>
</reference>
<evidence type="ECO:0000256" key="1">
    <source>
        <dbReference type="ARBA" id="ARBA00006056"/>
    </source>
</evidence>
<dbReference type="HOGENOM" id="CLU_040452_1_0_6"/>
<dbReference type="EMBL" id="ADBY01000056">
    <property type="protein sequence ID" value="EFE94058.1"/>
    <property type="molecule type" value="Genomic_DNA"/>
</dbReference>